<proteinExistence type="inferred from homology"/>
<dbReference type="GO" id="GO:0006508">
    <property type="term" value="P:proteolysis"/>
    <property type="evidence" value="ECO:0007669"/>
    <property type="project" value="TreeGrafter"/>
</dbReference>
<evidence type="ECO:0000313" key="4">
    <source>
        <dbReference type="Proteomes" id="UP000190648"/>
    </source>
</evidence>
<gene>
    <name evidence="3" type="ORF">AV530_000254</name>
</gene>
<dbReference type="Proteomes" id="UP000190648">
    <property type="component" value="Unassembled WGS sequence"/>
</dbReference>
<organism evidence="3 4">
    <name type="scientific">Patagioenas fasciata monilis</name>
    <dbReference type="NCBI Taxonomy" id="372326"/>
    <lineage>
        <taxon>Eukaryota</taxon>
        <taxon>Metazoa</taxon>
        <taxon>Chordata</taxon>
        <taxon>Craniata</taxon>
        <taxon>Vertebrata</taxon>
        <taxon>Euteleostomi</taxon>
        <taxon>Archelosauria</taxon>
        <taxon>Archosauria</taxon>
        <taxon>Dinosauria</taxon>
        <taxon>Saurischia</taxon>
        <taxon>Theropoda</taxon>
        <taxon>Coelurosauria</taxon>
        <taxon>Aves</taxon>
        <taxon>Neognathae</taxon>
        <taxon>Neoaves</taxon>
        <taxon>Columbimorphae</taxon>
        <taxon>Columbiformes</taxon>
        <taxon>Columbidae</taxon>
        <taxon>Patagioenas</taxon>
    </lineage>
</organism>
<feature type="domain" description="ERAP1-like C-terminal" evidence="2">
    <location>
        <begin position="10"/>
        <end position="163"/>
    </location>
</feature>
<comment type="caution">
    <text evidence="3">The sequence shown here is derived from an EMBL/GenBank/DDBJ whole genome shotgun (WGS) entry which is preliminary data.</text>
</comment>
<dbReference type="GO" id="GO:0016020">
    <property type="term" value="C:membrane"/>
    <property type="evidence" value="ECO:0007669"/>
    <property type="project" value="TreeGrafter"/>
</dbReference>
<name>A0A1V4L0U8_PATFA</name>
<dbReference type="STRING" id="372326.A0A1V4L0U8"/>
<accession>A0A1V4L0U8</accession>
<reference evidence="3 4" key="1">
    <citation type="submission" date="2016-02" db="EMBL/GenBank/DDBJ databases">
        <title>Band-tailed pigeon sequencing and assembly.</title>
        <authorList>
            <person name="Soares A.E."/>
            <person name="Novak B.J."/>
            <person name="Rice E.S."/>
            <person name="O'Connell B."/>
            <person name="Chang D."/>
            <person name="Weber S."/>
            <person name="Shapiro B."/>
        </authorList>
    </citation>
    <scope>NUCLEOTIDE SEQUENCE [LARGE SCALE GENOMIC DNA]</scope>
    <source>
        <strain evidence="3">BTP2013</strain>
        <tissue evidence="3">Blood</tissue>
    </source>
</reference>
<dbReference type="EMBL" id="LSYS01000424">
    <property type="protein sequence ID" value="OPJ90285.1"/>
    <property type="molecule type" value="Genomic_DNA"/>
</dbReference>
<dbReference type="GO" id="GO:0005615">
    <property type="term" value="C:extracellular space"/>
    <property type="evidence" value="ECO:0007669"/>
    <property type="project" value="TreeGrafter"/>
</dbReference>
<keyword evidence="4" id="KW-1185">Reference proteome</keyword>
<dbReference type="OrthoDB" id="10031169at2759"/>
<dbReference type="GO" id="GO:0005737">
    <property type="term" value="C:cytoplasm"/>
    <property type="evidence" value="ECO:0007669"/>
    <property type="project" value="TreeGrafter"/>
</dbReference>
<protein>
    <recommendedName>
        <fullName evidence="2">ERAP1-like C-terminal domain-containing protein</fullName>
    </recommendedName>
</protein>
<evidence type="ECO:0000259" key="2">
    <source>
        <dbReference type="Pfam" id="PF11838"/>
    </source>
</evidence>
<dbReference type="Gene3D" id="1.25.50.20">
    <property type="match status" value="1"/>
</dbReference>
<dbReference type="GO" id="GO:0070006">
    <property type="term" value="F:metalloaminopeptidase activity"/>
    <property type="evidence" value="ECO:0007669"/>
    <property type="project" value="TreeGrafter"/>
</dbReference>
<dbReference type="AlphaFoldDB" id="A0A1V4L0U8"/>
<dbReference type="GO" id="GO:0008270">
    <property type="term" value="F:zinc ion binding"/>
    <property type="evidence" value="ECO:0007669"/>
    <property type="project" value="TreeGrafter"/>
</dbReference>
<dbReference type="PANTHER" id="PTHR11533:SF156">
    <property type="entry name" value="ENDOPLASMIC RETICULUM AMINOPEPTIDASE 1"/>
    <property type="match status" value="1"/>
</dbReference>
<dbReference type="Pfam" id="PF11838">
    <property type="entry name" value="ERAP1_C"/>
    <property type="match status" value="1"/>
</dbReference>
<dbReference type="GO" id="GO:0042277">
    <property type="term" value="F:peptide binding"/>
    <property type="evidence" value="ECO:0007669"/>
    <property type="project" value="TreeGrafter"/>
</dbReference>
<dbReference type="GO" id="GO:0043171">
    <property type="term" value="P:peptide catabolic process"/>
    <property type="evidence" value="ECO:0007669"/>
    <property type="project" value="TreeGrafter"/>
</dbReference>
<evidence type="ECO:0000256" key="1">
    <source>
        <dbReference type="ARBA" id="ARBA00010136"/>
    </source>
</evidence>
<dbReference type="FunFam" id="1.25.50.20:FF:000003">
    <property type="entry name" value="Leucyl-cystinyl aminopeptidase"/>
    <property type="match status" value="1"/>
</dbReference>
<dbReference type="PANTHER" id="PTHR11533">
    <property type="entry name" value="PROTEASE M1 ZINC METALLOPROTEASE"/>
    <property type="match status" value="1"/>
</dbReference>
<dbReference type="InterPro" id="IPR024571">
    <property type="entry name" value="ERAP1-like_C_dom"/>
</dbReference>
<sequence length="223" mass="25561">MTGCFSPCRLPADVRSAVYAVGAQTPRGWDFLLSKYRLHSFHLEKNNIEFALSLSDRQDELRWLMDQGLRGDIIRTQDLPHIIVYVAKNPSGYHLAWEFLKENWEKIVEKFELGSRSVAGIVTGVTSRYSTRSHLAQVKEFFGSLEEKSAQLRCVQQAVETIEDNIEWMDRNFEEVKAWLQNNHLYRVKSTGVVSVSTGTVCEHKGAMSVRPLCRQTEPRGRV</sequence>
<evidence type="ECO:0000313" key="3">
    <source>
        <dbReference type="EMBL" id="OPJ90285.1"/>
    </source>
</evidence>
<comment type="similarity">
    <text evidence="1">Belongs to the peptidase M1 family.</text>
</comment>
<dbReference type="InterPro" id="IPR050344">
    <property type="entry name" value="Peptidase_M1_aminopeptidases"/>
</dbReference>